<evidence type="ECO:0000259" key="11">
    <source>
        <dbReference type="Pfam" id="PF01909"/>
    </source>
</evidence>
<dbReference type="InterPro" id="IPR002934">
    <property type="entry name" value="Polymerase_NTP_transf_dom"/>
</dbReference>
<dbReference type="CDD" id="cd05400">
    <property type="entry name" value="NT_2-5OAS_ClassI-CCAase"/>
    <property type="match status" value="1"/>
</dbReference>
<dbReference type="PANTHER" id="PTHR39643">
    <property type="entry name" value="CCA-ADDING ENZYME"/>
    <property type="match status" value="1"/>
</dbReference>
<evidence type="ECO:0000259" key="12">
    <source>
        <dbReference type="Pfam" id="PF09249"/>
    </source>
</evidence>
<reference evidence="14 17" key="1">
    <citation type="submission" date="2015-09" db="EMBL/GenBank/DDBJ databases">
        <title>Draft genome sequence of Acidiplasma aeolicum DSM 18409.</title>
        <authorList>
            <person name="Hemp J."/>
        </authorList>
    </citation>
    <scope>NUCLEOTIDE SEQUENCE [LARGE SCALE GENOMIC DNA]</scope>
    <source>
        <strain evidence="14 17">V</strain>
    </source>
</reference>
<evidence type="ECO:0000256" key="4">
    <source>
        <dbReference type="ARBA" id="ARBA00022723"/>
    </source>
</evidence>
<keyword evidence="4 10" id="KW-0479">Metal-binding</keyword>
<keyword evidence="16" id="KW-1185">Reference proteome</keyword>
<dbReference type="GO" id="GO:0000049">
    <property type="term" value="F:tRNA binding"/>
    <property type="evidence" value="ECO:0007669"/>
    <property type="project" value="UniProtKB-UniRule"/>
</dbReference>
<dbReference type="InterPro" id="IPR043519">
    <property type="entry name" value="NT_sf"/>
</dbReference>
<reference evidence="15 16" key="2">
    <citation type="submission" date="2015-09" db="EMBL/GenBank/DDBJ databases">
        <title>Heavy metals and arsenic resistance mechanisms in polyextremophilic archaea of the family Ferroplasmaceae.</title>
        <authorList>
            <person name="Bulaev A.G."/>
            <person name="Kanygina A.V."/>
        </authorList>
    </citation>
    <scope>NUCLEOTIDE SEQUENCE [LARGE SCALE GENOMIC DNA]</scope>
    <source>
        <strain evidence="15 16">VT</strain>
    </source>
</reference>
<feature type="domain" description="CCA-adding enzyme C-terminal" evidence="13">
    <location>
        <begin position="269"/>
        <end position="401"/>
    </location>
</feature>
<keyword evidence="8 10" id="KW-0460">Magnesium</keyword>
<keyword evidence="7 10" id="KW-0067">ATP-binding</keyword>
<feature type="binding site" evidence="10">
    <location>
        <position position="61"/>
    </location>
    <ligand>
        <name>Mg(2+)</name>
        <dbReference type="ChEBI" id="CHEBI:18420"/>
    </ligand>
</feature>
<feature type="binding site" evidence="10">
    <location>
        <position position="135"/>
    </location>
    <ligand>
        <name>ATP</name>
        <dbReference type="ChEBI" id="CHEBI:30616"/>
    </ligand>
</feature>
<comment type="miscellaneous">
    <text evidence="10">A single active site specifically recognizes both ATP and CTP and is responsible for their addition.</text>
</comment>
<dbReference type="SUPFAM" id="SSF81301">
    <property type="entry name" value="Nucleotidyltransferase"/>
    <property type="match status" value="1"/>
</dbReference>
<dbReference type="EC" id="2.7.7.72" evidence="10"/>
<dbReference type="InterPro" id="IPR008229">
    <property type="entry name" value="CCA-adding_arc"/>
</dbReference>
<comment type="similarity">
    <text evidence="10">Belongs to the tRNA nucleotidyltransferase/poly(A) polymerase family. Archaeal CCA-adding enzyme subfamily.</text>
</comment>
<dbReference type="InterPro" id="IPR011068">
    <property type="entry name" value="NuclTrfase_I-like_C"/>
</dbReference>
<keyword evidence="2 10" id="KW-0819">tRNA processing</keyword>
<feature type="binding site" evidence="10">
    <location>
        <position position="164"/>
    </location>
    <ligand>
        <name>ATP</name>
        <dbReference type="ChEBI" id="CHEBI:30616"/>
    </ligand>
</feature>
<evidence type="ECO:0000313" key="14">
    <source>
        <dbReference type="EMBL" id="KPV47427.1"/>
    </source>
</evidence>
<accession>A0A0P9H090</accession>
<dbReference type="InterPro" id="IPR015329">
    <property type="entry name" value="tRNA_NucTransf2"/>
</dbReference>
<dbReference type="PATRIC" id="fig|507754.4.peg.293"/>
<proteinExistence type="inferred from homology"/>
<dbReference type="GeneID" id="84222062"/>
<comment type="catalytic activity">
    <reaction evidence="10">
        <text>a tRNA with a 3' CCA end + 2 CTP + ATP = a tRNA with a 3' CCACCA end + 3 diphosphate</text>
        <dbReference type="Rhea" id="RHEA:76235"/>
        <dbReference type="Rhea" id="RHEA-COMP:10468"/>
        <dbReference type="Rhea" id="RHEA-COMP:18655"/>
        <dbReference type="ChEBI" id="CHEBI:30616"/>
        <dbReference type="ChEBI" id="CHEBI:33019"/>
        <dbReference type="ChEBI" id="CHEBI:37563"/>
        <dbReference type="ChEBI" id="CHEBI:83071"/>
        <dbReference type="ChEBI" id="CHEBI:195187"/>
    </reaction>
</comment>
<dbReference type="PIRSF" id="PIRSF005335">
    <property type="entry name" value="CCA_arch"/>
    <property type="match status" value="1"/>
</dbReference>
<evidence type="ECO:0000259" key="13">
    <source>
        <dbReference type="Pfam" id="PF21133"/>
    </source>
</evidence>
<evidence type="ECO:0000313" key="16">
    <source>
        <dbReference type="Proteomes" id="UP000050320"/>
    </source>
</evidence>
<sequence length="432" mass="49813">MLDLKKLLDQYSPSDEENKKLKLVASNIIKSLNDECSKLKIDAEAVEVGSVSKDTNLKCSDIDIFILFNKKYDKEFMENTGLKLGHKILQDGIEKYAEHPYVSGHIDNIKVDIVPAYKMNPGERIESTVDRTPLHTKFVNENSNENIRNDIRKLKIFMKQVNVYGSEISKSGFSGYLCEIMVINLGSFINVLKKFAENKGRFLIPDDKSLEKKFPEPVIIIDPVDTTRNAAAAVSLENLARMEIASKLYLETPENLPLGSLNNNNIKDRGTYMKIFTMERPDVIDDIIYPQAVRFKNKLFGIFDKYGYRPVSSEILVNNKIEILIEYEREKPPDMLIHSGPPADSNEVIKFIKIWMNNDRLLRGPYINGNRLYVDIKNENTDFSKIFETELKKIDIGRHLNPLKNKIHVIDVDKNTQYDVLKKFYKKNIFFD</sequence>
<dbReference type="SUPFAM" id="SSF55003">
    <property type="entry name" value="PAP/Archaeal CCA-adding enzyme, C-terminal domain"/>
    <property type="match status" value="1"/>
</dbReference>
<feature type="binding site" evidence="10">
    <location>
        <position position="135"/>
    </location>
    <ligand>
        <name>CTP</name>
        <dbReference type="ChEBI" id="CHEBI:37563"/>
    </ligand>
</feature>
<evidence type="ECO:0000313" key="17">
    <source>
        <dbReference type="Proteomes" id="UP000050515"/>
    </source>
</evidence>
<evidence type="ECO:0000256" key="3">
    <source>
        <dbReference type="ARBA" id="ARBA00022695"/>
    </source>
</evidence>
<feature type="binding site" evidence="10">
    <location>
        <position position="53"/>
    </location>
    <ligand>
        <name>ATP</name>
        <dbReference type="ChEBI" id="CHEBI:30616"/>
    </ligand>
</feature>
<feature type="binding site" evidence="10">
    <location>
        <position position="63"/>
    </location>
    <ligand>
        <name>Mg(2+)</name>
        <dbReference type="ChEBI" id="CHEBI:18420"/>
    </ligand>
</feature>
<evidence type="ECO:0000256" key="7">
    <source>
        <dbReference type="ARBA" id="ARBA00022840"/>
    </source>
</evidence>
<dbReference type="Proteomes" id="UP000050515">
    <property type="component" value="Unassembled WGS sequence"/>
</dbReference>
<dbReference type="Proteomes" id="UP000050320">
    <property type="component" value="Unassembled WGS sequence"/>
</dbReference>
<dbReference type="GO" id="GO:0005524">
    <property type="term" value="F:ATP binding"/>
    <property type="evidence" value="ECO:0007669"/>
    <property type="project" value="UniProtKB-UniRule"/>
</dbReference>
<dbReference type="AlphaFoldDB" id="A0A0P9H090"/>
<dbReference type="GO" id="GO:0004810">
    <property type="term" value="F:CCA tRNA nucleotidyltransferase activity"/>
    <property type="evidence" value="ECO:0007669"/>
    <property type="project" value="UniProtKB-UniRule"/>
</dbReference>
<keyword evidence="1 10" id="KW-0808">Transferase</keyword>
<dbReference type="Gene3D" id="1.10.1410.30">
    <property type="entry name" value="CCA tRNA nucleotidyltransferase, domain 2"/>
    <property type="match status" value="1"/>
</dbReference>
<dbReference type="Gene3D" id="3.30.70.1550">
    <property type="entry name" value="Archaeal tRNA CCA-adding enzyme catalytic domain"/>
    <property type="match status" value="1"/>
</dbReference>
<evidence type="ECO:0000256" key="9">
    <source>
        <dbReference type="ARBA" id="ARBA00022884"/>
    </source>
</evidence>
<dbReference type="InterPro" id="IPR042090">
    <property type="entry name" value="CCA_tRNA_nucleotrans_2"/>
</dbReference>
<protein>
    <recommendedName>
        <fullName evidence="10">CCA-adding enzyme</fullName>
        <ecNumber evidence="10">2.7.7.72</ecNumber>
    </recommendedName>
    <alternativeName>
        <fullName evidence="10">CCA tRNA nucleotidyltransferase</fullName>
    </alternativeName>
    <alternativeName>
        <fullName evidence="10">tRNA CCA-pyrophosphorylase</fullName>
    </alternativeName>
    <alternativeName>
        <fullName evidence="10">tRNA adenylyl-/cytidylyl- transferase</fullName>
    </alternativeName>
    <alternativeName>
        <fullName evidence="10">tRNA nucleotidyltransferase</fullName>
    </alternativeName>
    <alternativeName>
        <fullName evidence="10">tRNA-NT</fullName>
    </alternativeName>
</protein>
<gene>
    <name evidence="10" type="primary">cca</name>
    <name evidence="15" type="ORF">AOG54_02945</name>
    <name evidence="14" type="ORF">SE19_01105</name>
</gene>
<dbReference type="GO" id="GO:0042245">
    <property type="term" value="P:RNA repair"/>
    <property type="evidence" value="ECO:0007669"/>
    <property type="project" value="UniProtKB-KW"/>
</dbReference>
<comment type="cofactor">
    <cofactor evidence="10">
        <name>Mg(2+)</name>
        <dbReference type="ChEBI" id="CHEBI:18420"/>
    </cofactor>
</comment>
<feature type="binding site" evidence="10">
    <location>
        <position position="164"/>
    </location>
    <ligand>
        <name>CTP</name>
        <dbReference type="ChEBI" id="CHEBI:37563"/>
    </ligand>
</feature>
<comment type="function">
    <text evidence="10">Catalyzes the addition and repair of the essential 3'-terminal CCA sequence in tRNAs without using a nucleic acid template. Adds these three nucleotides in the order of C, C, and A to the tRNA nucleotide-73, using CTP and ATP as substrates and producing inorganic pyrophosphate. tRNA 3'-terminal CCA addition is required both for tRNA processing and repair. Also involved in tRNA surveillance by mediating tandem CCA addition to generate a CCACCA at the 3' terminus of unstable tRNAs. While stable tRNAs receive only 3'-terminal CCA, unstable tRNAs are marked with CCACCA and rapidly degraded.</text>
</comment>
<dbReference type="SUPFAM" id="SSF81631">
    <property type="entry name" value="PAP/OAS1 substrate-binding domain"/>
    <property type="match status" value="1"/>
</dbReference>
<comment type="subunit">
    <text evidence="10">Homodimer.</text>
</comment>
<feature type="binding site" evidence="10">
    <location>
        <position position="155"/>
    </location>
    <ligand>
        <name>CTP</name>
        <dbReference type="ChEBI" id="CHEBI:37563"/>
    </ligand>
</feature>
<keyword evidence="3 10" id="KW-0548">Nucleotidyltransferase</keyword>
<dbReference type="Pfam" id="PF21133">
    <property type="entry name" value="CAA_C"/>
    <property type="match status" value="1"/>
</dbReference>
<feature type="domain" description="Polymerase nucleotidyl transferase" evidence="11">
    <location>
        <begin position="30"/>
        <end position="135"/>
    </location>
</feature>
<evidence type="ECO:0000256" key="8">
    <source>
        <dbReference type="ARBA" id="ARBA00022842"/>
    </source>
</evidence>
<dbReference type="HAMAP" id="MF_01264">
    <property type="entry name" value="CCA_arch"/>
    <property type="match status" value="1"/>
</dbReference>
<feature type="binding site" evidence="10">
    <location>
        <position position="112"/>
    </location>
    <ligand>
        <name>Mg(2+)</name>
        <dbReference type="ChEBI" id="CHEBI:18420"/>
    </ligand>
</feature>
<dbReference type="Gene3D" id="3.30.460.10">
    <property type="entry name" value="Beta Polymerase, domain 2"/>
    <property type="match status" value="1"/>
</dbReference>
<evidence type="ECO:0000256" key="2">
    <source>
        <dbReference type="ARBA" id="ARBA00022694"/>
    </source>
</evidence>
<feature type="binding site" evidence="10">
    <location>
        <position position="53"/>
    </location>
    <ligand>
        <name>CTP</name>
        <dbReference type="ChEBI" id="CHEBI:37563"/>
    </ligand>
</feature>
<dbReference type="Pfam" id="PF01909">
    <property type="entry name" value="NTP_transf_2"/>
    <property type="match status" value="1"/>
</dbReference>
<evidence type="ECO:0000256" key="5">
    <source>
        <dbReference type="ARBA" id="ARBA00022741"/>
    </source>
</evidence>
<dbReference type="InterPro" id="IPR006116">
    <property type="entry name" value="NT_2-5OAS_ClassI-CCAase"/>
</dbReference>
<evidence type="ECO:0000256" key="1">
    <source>
        <dbReference type="ARBA" id="ARBA00022679"/>
    </source>
</evidence>
<keyword evidence="6 10" id="KW-0692">RNA repair</keyword>
<dbReference type="RefSeq" id="WP_048102070.1">
    <property type="nucleotide sequence ID" value="NZ_JBBYJF010000027.1"/>
</dbReference>
<keyword evidence="9 10" id="KW-0694">RNA-binding</keyword>
<name>A0A0P9H090_9ARCH</name>
<evidence type="ECO:0000256" key="10">
    <source>
        <dbReference type="HAMAP-Rule" id="MF_01264"/>
    </source>
</evidence>
<evidence type="ECO:0000256" key="6">
    <source>
        <dbReference type="ARBA" id="ARBA00022800"/>
    </source>
</evidence>
<feature type="binding site" evidence="10">
    <location>
        <position position="50"/>
    </location>
    <ligand>
        <name>CTP</name>
        <dbReference type="ChEBI" id="CHEBI:37563"/>
    </ligand>
</feature>
<comment type="catalytic activity">
    <reaction evidence="10">
        <text>a tRNA precursor + 2 CTP + ATP = a tRNA with a 3' CCA end + 3 diphosphate</text>
        <dbReference type="Rhea" id="RHEA:14433"/>
        <dbReference type="Rhea" id="RHEA-COMP:10465"/>
        <dbReference type="Rhea" id="RHEA-COMP:10468"/>
        <dbReference type="ChEBI" id="CHEBI:30616"/>
        <dbReference type="ChEBI" id="CHEBI:33019"/>
        <dbReference type="ChEBI" id="CHEBI:37563"/>
        <dbReference type="ChEBI" id="CHEBI:74896"/>
        <dbReference type="ChEBI" id="CHEBI:83071"/>
        <dbReference type="EC" id="2.7.7.72"/>
    </reaction>
</comment>
<feature type="binding site" evidence="10">
    <location>
        <position position="155"/>
    </location>
    <ligand>
        <name>ATP</name>
        <dbReference type="ChEBI" id="CHEBI:30616"/>
    </ligand>
</feature>
<feature type="binding site" evidence="10">
    <location>
        <position position="50"/>
    </location>
    <ligand>
        <name>ATP</name>
        <dbReference type="ChEBI" id="CHEBI:30616"/>
    </ligand>
</feature>
<dbReference type="OrthoDB" id="7378at2157"/>
<dbReference type="Gene3D" id="3.30.70.590">
    <property type="entry name" value="Poly(A) polymerase predicted RNA binding domain"/>
    <property type="match status" value="1"/>
</dbReference>
<feature type="domain" description="tRNA nucleotidyltransferase substrate binding" evidence="12">
    <location>
        <begin position="149"/>
        <end position="254"/>
    </location>
</feature>
<dbReference type="Pfam" id="PF09249">
    <property type="entry name" value="tRNA_NucTransf2"/>
    <property type="match status" value="1"/>
</dbReference>
<dbReference type="PANTHER" id="PTHR39643:SF1">
    <property type="entry name" value="CCA-ADDING ENZYME"/>
    <property type="match status" value="1"/>
</dbReference>
<dbReference type="GO" id="GO:0001680">
    <property type="term" value="P:tRNA 3'-terminal CCA addition"/>
    <property type="evidence" value="ECO:0007669"/>
    <property type="project" value="UniProtKB-UniRule"/>
</dbReference>
<dbReference type="InterPro" id="IPR048833">
    <property type="entry name" value="CAA_C"/>
</dbReference>
<dbReference type="EMBL" id="LKBG01000112">
    <property type="protein sequence ID" value="KQB35549.1"/>
    <property type="molecule type" value="Genomic_DNA"/>
</dbReference>
<dbReference type="GO" id="GO:0000287">
    <property type="term" value="F:magnesium ion binding"/>
    <property type="evidence" value="ECO:0007669"/>
    <property type="project" value="UniProtKB-UniRule"/>
</dbReference>
<keyword evidence="5 10" id="KW-0547">Nucleotide-binding</keyword>
<organism evidence="14 17">
    <name type="scientific">Acidiplasma aeolicum</name>
    <dbReference type="NCBI Taxonomy" id="507754"/>
    <lineage>
        <taxon>Archaea</taxon>
        <taxon>Methanobacteriati</taxon>
        <taxon>Thermoplasmatota</taxon>
        <taxon>Thermoplasmata</taxon>
        <taxon>Thermoplasmatales</taxon>
        <taxon>Ferroplasmaceae</taxon>
        <taxon>Acidiplasma</taxon>
    </lineage>
</organism>
<comment type="caution">
    <text evidence="14">The sequence shown here is derived from an EMBL/GenBank/DDBJ whole genome shotgun (WGS) entry which is preliminary data.</text>
</comment>
<dbReference type="EMBL" id="LJCQ01000067">
    <property type="protein sequence ID" value="KPV47427.1"/>
    <property type="molecule type" value="Genomic_DNA"/>
</dbReference>
<dbReference type="NCBIfam" id="TIGR03671">
    <property type="entry name" value="cca_archaeal"/>
    <property type="match status" value="1"/>
</dbReference>
<evidence type="ECO:0000313" key="15">
    <source>
        <dbReference type="EMBL" id="KQB35549.1"/>
    </source>
</evidence>